<evidence type="ECO:0000256" key="7">
    <source>
        <dbReference type="ARBA" id="ARBA00036320"/>
    </source>
</evidence>
<keyword evidence="2" id="KW-0645">Protease</keyword>
<reference evidence="12 13" key="1">
    <citation type="journal article" date="2007" name="Nature">
        <title>Evolution of genes and genomes on the Drosophila phylogeny.</title>
        <authorList>
            <consortium name="Drosophila 12 Genomes Consortium"/>
            <person name="Clark A.G."/>
            <person name="Eisen M.B."/>
            <person name="Smith D.R."/>
            <person name="Bergman C.M."/>
            <person name="Oliver B."/>
            <person name="Markow T.A."/>
            <person name="Kaufman T.C."/>
            <person name="Kellis M."/>
            <person name="Gelbart W."/>
            <person name="Iyer V.N."/>
            <person name="Pollard D.A."/>
            <person name="Sackton T.B."/>
            <person name="Larracuente A.M."/>
            <person name="Singh N.D."/>
            <person name="Abad J.P."/>
            <person name="Abt D.N."/>
            <person name="Adryan B."/>
            <person name="Aguade M."/>
            <person name="Akashi H."/>
            <person name="Anderson W.W."/>
            <person name="Aquadro C.F."/>
            <person name="Ardell D.H."/>
            <person name="Arguello R."/>
            <person name="Artieri C.G."/>
            <person name="Barbash D.A."/>
            <person name="Barker D."/>
            <person name="Barsanti P."/>
            <person name="Batterham P."/>
            <person name="Batzoglou S."/>
            <person name="Begun D."/>
            <person name="Bhutkar A."/>
            <person name="Blanco E."/>
            <person name="Bosak S.A."/>
            <person name="Bradley R.K."/>
            <person name="Brand A.D."/>
            <person name="Brent M.R."/>
            <person name="Brooks A.N."/>
            <person name="Brown R.H."/>
            <person name="Butlin R.K."/>
            <person name="Caggese C."/>
            <person name="Calvi B.R."/>
            <person name="Bernardo de Carvalho A."/>
            <person name="Caspi A."/>
            <person name="Castrezana S."/>
            <person name="Celniker S.E."/>
            <person name="Chang J.L."/>
            <person name="Chapple C."/>
            <person name="Chatterji S."/>
            <person name="Chinwalla A."/>
            <person name="Civetta A."/>
            <person name="Clifton S.W."/>
            <person name="Comeron J.M."/>
            <person name="Costello J.C."/>
            <person name="Coyne J.A."/>
            <person name="Daub J."/>
            <person name="David R.G."/>
            <person name="Delcher A.L."/>
            <person name="Delehaunty K."/>
            <person name="Do C.B."/>
            <person name="Ebling H."/>
            <person name="Edwards K."/>
            <person name="Eickbush T."/>
            <person name="Evans J.D."/>
            <person name="Filipski A."/>
            <person name="Findeiss S."/>
            <person name="Freyhult E."/>
            <person name="Fulton L."/>
            <person name="Fulton R."/>
            <person name="Garcia A.C."/>
            <person name="Gardiner A."/>
            <person name="Garfield D.A."/>
            <person name="Garvin B.E."/>
            <person name="Gibson G."/>
            <person name="Gilbert D."/>
            <person name="Gnerre S."/>
            <person name="Godfrey J."/>
            <person name="Good R."/>
            <person name="Gotea V."/>
            <person name="Gravely B."/>
            <person name="Greenberg A.J."/>
            <person name="Griffiths-Jones S."/>
            <person name="Gross S."/>
            <person name="Guigo R."/>
            <person name="Gustafson E.A."/>
            <person name="Haerty W."/>
            <person name="Hahn M.W."/>
            <person name="Halligan D.L."/>
            <person name="Halpern A.L."/>
            <person name="Halter G.M."/>
            <person name="Han M.V."/>
            <person name="Heger A."/>
            <person name="Hillier L."/>
            <person name="Hinrichs A.S."/>
            <person name="Holmes I."/>
            <person name="Hoskins R.A."/>
            <person name="Hubisz M.J."/>
            <person name="Hultmark D."/>
            <person name="Huntley M.A."/>
            <person name="Jaffe D.B."/>
            <person name="Jagadeeshan S."/>
            <person name="Jeck W.R."/>
            <person name="Johnson J."/>
            <person name="Jones C.D."/>
            <person name="Jordan W.C."/>
            <person name="Karpen G.H."/>
            <person name="Kataoka E."/>
            <person name="Keightley P.D."/>
            <person name="Kheradpour P."/>
            <person name="Kirkness E.F."/>
            <person name="Koerich L.B."/>
            <person name="Kristiansen K."/>
            <person name="Kudrna D."/>
            <person name="Kulathinal R.J."/>
            <person name="Kumar S."/>
            <person name="Kwok R."/>
            <person name="Lander E."/>
            <person name="Langley C.H."/>
            <person name="Lapoint R."/>
            <person name="Lazzaro B.P."/>
            <person name="Lee S.J."/>
            <person name="Levesque L."/>
            <person name="Li R."/>
            <person name="Lin C.F."/>
            <person name="Lin M.F."/>
            <person name="Lindblad-Toh K."/>
            <person name="Llopart A."/>
            <person name="Long M."/>
            <person name="Low L."/>
            <person name="Lozovsky E."/>
            <person name="Lu J."/>
            <person name="Luo M."/>
            <person name="Machado C.A."/>
            <person name="Makalowski W."/>
            <person name="Marzo M."/>
            <person name="Matsuda M."/>
            <person name="Matzkin L."/>
            <person name="McAllister B."/>
            <person name="McBride C.S."/>
            <person name="McKernan B."/>
            <person name="McKernan K."/>
            <person name="Mendez-Lago M."/>
            <person name="Minx P."/>
            <person name="Mollenhauer M.U."/>
            <person name="Montooth K."/>
            <person name="Mount S.M."/>
            <person name="Mu X."/>
            <person name="Myers E."/>
            <person name="Negre B."/>
            <person name="Newfeld S."/>
            <person name="Nielsen R."/>
            <person name="Noor M.A."/>
            <person name="O'Grady P."/>
            <person name="Pachter L."/>
            <person name="Papaceit M."/>
            <person name="Parisi M.J."/>
            <person name="Parisi M."/>
            <person name="Parts L."/>
            <person name="Pedersen J.S."/>
            <person name="Pesole G."/>
            <person name="Phillippy A.M."/>
            <person name="Ponting C.P."/>
            <person name="Pop M."/>
            <person name="Porcelli D."/>
            <person name="Powell J.R."/>
            <person name="Prohaska S."/>
            <person name="Pruitt K."/>
            <person name="Puig M."/>
            <person name="Quesneville H."/>
            <person name="Ram K.R."/>
            <person name="Rand D."/>
            <person name="Rasmussen M.D."/>
            <person name="Reed L.K."/>
            <person name="Reenan R."/>
            <person name="Reily A."/>
            <person name="Remington K.A."/>
            <person name="Rieger T.T."/>
            <person name="Ritchie M.G."/>
            <person name="Robin C."/>
            <person name="Rogers Y.H."/>
            <person name="Rohde C."/>
            <person name="Rozas J."/>
            <person name="Rubenfield M.J."/>
            <person name="Ruiz A."/>
            <person name="Russo S."/>
            <person name="Salzberg S.L."/>
            <person name="Sanchez-Gracia A."/>
            <person name="Saranga D.J."/>
            <person name="Sato H."/>
            <person name="Schaeffer S.W."/>
            <person name="Schatz M.C."/>
            <person name="Schlenke T."/>
            <person name="Schwartz R."/>
            <person name="Segarra C."/>
            <person name="Singh R.S."/>
            <person name="Sirot L."/>
            <person name="Sirota M."/>
            <person name="Sisneros N.B."/>
            <person name="Smith C.D."/>
            <person name="Smith T.F."/>
            <person name="Spieth J."/>
            <person name="Stage D.E."/>
            <person name="Stark A."/>
            <person name="Stephan W."/>
            <person name="Strausberg R.L."/>
            <person name="Strempel S."/>
            <person name="Sturgill D."/>
            <person name="Sutton G."/>
            <person name="Sutton G.G."/>
            <person name="Tao W."/>
            <person name="Teichmann S."/>
            <person name="Tobari Y.N."/>
            <person name="Tomimura Y."/>
            <person name="Tsolas J.M."/>
            <person name="Valente V.L."/>
            <person name="Venter E."/>
            <person name="Venter J.C."/>
            <person name="Vicario S."/>
            <person name="Vieira F.G."/>
            <person name="Vilella A.J."/>
            <person name="Villasante A."/>
            <person name="Walenz B."/>
            <person name="Wang J."/>
            <person name="Wasserman M."/>
            <person name="Watts T."/>
            <person name="Wilson D."/>
            <person name="Wilson R.K."/>
            <person name="Wing R.A."/>
            <person name="Wolfner M.F."/>
            <person name="Wong A."/>
            <person name="Wong G.K."/>
            <person name="Wu C.I."/>
            <person name="Wu G."/>
            <person name="Yamamoto D."/>
            <person name="Yang H.P."/>
            <person name="Yang S.P."/>
            <person name="Yorke J.A."/>
            <person name="Yoshida K."/>
            <person name="Zdobnov E."/>
            <person name="Zhang P."/>
            <person name="Zhang Y."/>
            <person name="Zimin A.V."/>
            <person name="Baldwin J."/>
            <person name="Abdouelleil A."/>
            <person name="Abdulkadir J."/>
            <person name="Abebe A."/>
            <person name="Abera B."/>
            <person name="Abreu J."/>
            <person name="Acer S.C."/>
            <person name="Aftuck L."/>
            <person name="Alexander A."/>
            <person name="An P."/>
            <person name="Anderson E."/>
            <person name="Anderson S."/>
            <person name="Arachi H."/>
            <person name="Azer M."/>
            <person name="Bachantsang P."/>
            <person name="Barry A."/>
            <person name="Bayul T."/>
            <person name="Berlin A."/>
            <person name="Bessette D."/>
            <person name="Bloom T."/>
            <person name="Blye J."/>
            <person name="Boguslavskiy L."/>
            <person name="Bonnet C."/>
            <person name="Boukhgalter B."/>
            <person name="Bourzgui I."/>
            <person name="Brown A."/>
            <person name="Cahill P."/>
            <person name="Channer S."/>
            <person name="Cheshatsang Y."/>
            <person name="Chuda L."/>
            <person name="Citroen M."/>
            <person name="Collymore A."/>
            <person name="Cooke P."/>
            <person name="Costello M."/>
            <person name="D'Aco K."/>
            <person name="Daza R."/>
            <person name="De Haan G."/>
            <person name="DeGray S."/>
            <person name="DeMaso C."/>
            <person name="Dhargay N."/>
            <person name="Dooley K."/>
            <person name="Dooley E."/>
            <person name="Doricent M."/>
            <person name="Dorje P."/>
            <person name="Dorjee K."/>
            <person name="Dupes A."/>
            <person name="Elong R."/>
            <person name="Falk J."/>
            <person name="Farina A."/>
            <person name="Faro S."/>
            <person name="Ferguson D."/>
            <person name="Fisher S."/>
            <person name="Foley C.D."/>
            <person name="Franke A."/>
            <person name="Friedrich D."/>
            <person name="Gadbois L."/>
            <person name="Gearin G."/>
            <person name="Gearin C.R."/>
            <person name="Giannoukos G."/>
            <person name="Goode T."/>
            <person name="Graham J."/>
            <person name="Grandbois E."/>
            <person name="Grewal S."/>
            <person name="Gyaltsen K."/>
            <person name="Hafez N."/>
            <person name="Hagos B."/>
            <person name="Hall J."/>
            <person name="Henson C."/>
            <person name="Hollinger A."/>
            <person name="Honan T."/>
            <person name="Huard M.D."/>
            <person name="Hughes L."/>
            <person name="Hurhula B."/>
            <person name="Husby M.E."/>
            <person name="Kamat A."/>
            <person name="Kanga B."/>
            <person name="Kashin S."/>
            <person name="Khazanovich D."/>
            <person name="Kisner P."/>
            <person name="Lance K."/>
            <person name="Lara M."/>
            <person name="Lee W."/>
            <person name="Lennon N."/>
            <person name="Letendre F."/>
            <person name="LeVine R."/>
            <person name="Lipovsky A."/>
            <person name="Liu X."/>
            <person name="Liu J."/>
            <person name="Liu S."/>
            <person name="Lokyitsang T."/>
            <person name="Lokyitsang Y."/>
            <person name="Lubonja R."/>
            <person name="Lui A."/>
            <person name="MacDonald P."/>
            <person name="Magnisalis V."/>
            <person name="Maru K."/>
            <person name="Matthews C."/>
            <person name="McCusker W."/>
            <person name="McDonough S."/>
            <person name="Mehta T."/>
            <person name="Meldrim J."/>
            <person name="Meneus L."/>
            <person name="Mihai O."/>
            <person name="Mihalev A."/>
            <person name="Mihova T."/>
            <person name="Mittelman R."/>
            <person name="Mlenga V."/>
            <person name="Montmayeur A."/>
            <person name="Mulrain L."/>
            <person name="Navidi A."/>
            <person name="Naylor J."/>
            <person name="Negash T."/>
            <person name="Nguyen T."/>
            <person name="Nguyen N."/>
            <person name="Nicol R."/>
            <person name="Norbu C."/>
            <person name="Norbu N."/>
            <person name="Novod N."/>
            <person name="O'Neill B."/>
            <person name="Osman S."/>
            <person name="Markiewicz E."/>
            <person name="Oyono O.L."/>
            <person name="Patti C."/>
            <person name="Phunkhang P."/>
            <person name="Pierre F."/>
            <person name="Priest M."/>
            <person name="Raghuraman S."/>
            <person name="Rege F."/>
            <person name="Reyes R."/>
            <person name="Rise C."/>
            <person name="Rogov P."/>
            <person name="Ross K."/>
            <person name="Ryan E."/>
            <person name="Settipalli S."/>
            <person name="Shea T."/>
            <person name="Sherpa N."/>
            <person name="Shi L."/>
            <person name="Shih D."/>
            <person name="Sparrow T."/>
            <person name="Spaulding J."/>
            <person name="Stalker J."/>
            <person name="Stange-Thomann N."/>
            <person name="Stavropoulos S."/>
            <person name="Stone C."/>
            <person name="Strader C."/>
            <person name="Tesfaye S."/>
            <person name="Thomson T."/>
            <person name="Thoulutsang Y."/>
            <person name="Thoulutsang D."/>
            <person name="Topham K."/>
            <person name="Topping I."/>
            <person name="Tsamla T."/>
            <person name="Vassiliev H."/>
            <person name="Vo A."/>
            <person name="Wangchuk T."/>
            <person name="Wangdi T."/>
            <person name="Weiand M."/>
            <person name="Wilkinson J."/>
            <person name="Wilson A."/>
            <person name="Yadav S."/>
            <person name="Young G."/>
            <person name="Yu Q."/>
            <person name="Zembek L."/>
            <person name="Zhong D."/>
            <person name="Zimmer A."/>
            <person name="Zwirko Z."/>
            <person name="Jaffe D.B."/>
            <person name="Alvarez P."/>
            <person name="Brockman W."/>
            <person name="Butler J."/>
            <person name="Chin C."/>
            <person name="Gnerre S."/>
            <person name="Grabherr M."/>
            <person name="Kleber M."/>
            <person name="Mauceli E."/>
            <person name="MacCallum I."/>
        </authorList>
    </citation>
    <scope>NUCLEOTIDE SEQUENCE [LARGE SCALE GENOMIC DNA]</scope>
    <source>
        <strain evidence="13">Tucson 14030-0811.24</strain>
    </source>
</reference>
<dbReference type="SMR" id="B4MTC7"/>
<evidence type="ECO:0000256" key="9">
    <source>
        <dbReference type="SAM" id="Phobius"/>
    </source>
</evidence>
<feature type="domain" description="Peptidase S1" evidence="11">
    <location>
        <begin position="46"/>
        <end position="248"/>
    </location>
</feature>
<dbReference type="GO" id="GO:0006508">
    <property type="term" value="P:proteolysis"/>
    <property type="evidence" value="ECO:0007669"/>
    <property type="project" value="UniProtKB-KW"/>
</dbReference>
<keyword evidence="9" id="KW-1133">Transmembrane helix</keyword>
<dbReference type="SUPFAM" id="SSF50494">
    <property type="entry name" value="Trypsin-like serine proteases"/>
    <property type="match status" value="1"/>
</dbReference>
<protein>
    <recommendedName>
        <fullName evidence="8">trypsin</fullName>
        <ecNumber evidence="8">3.4.21.4</ecNumber>
    </recommendedName>
</protein>
<evidence type="ECO:0000259" key="11">
    <source>
        <dbReference type="PROSITE" id="PS50240"/>
    </source>
</evidence>
<comment type="subcellular location">
    <subcellularLocation>
        <location evidence="1">Secreted</location>
        <location evidence="1">Extracellular space</location>
    </subcellularLocation>
</comment>
<keyword evidence="9" id="KW-0812">Transmembrane</keyword>
<dbReference type="KEGG" id="dwi:6641248"/>
<keyword evidence="4 12" id="KW-0378">Hydrolase</keyword>
<dbReference type="InterPro" id="IPR043504">
    <property type="entry name" value="Peptidase_S1_PA_chymotrypsin"/>
</dbReference>
<accession>B4MTC7</accession>
<keyword evidence="6" id="KW-1015">Disulfide bond</keyword>
<name>B4MTC7_DROWI</name>
<dbReference type="AlphaFoldDB" id="B4MTC7"/>
<dbReference type="PANTHER" id="PTHR24276">
    <property type="entry name" value="POLYSERASE-RELATED"/>
    <property type="match status" value="1"/>
</dbReference>
<proteinExistence type="predicted"/>
<evidence type="ECO:0000256" key="6">
    <source>
        <dbReference type="ARBA" id="ARBA00023157"/>
    </source>
</evidence>
<comment type="catalytic activity">
    <reaction evidence="7">
        <text>Preferential cleavage: Arg-|-Xaa, Lys-|-Xaa.</text>
        <dbReference type="EC" id="3.4.21.4"/>
    </reaction>
</comment>
<dbReference type="GO" id="GO:0005576">
    <property type="term" value="C:extracellular region"/>
    <property type="evidence" value="ECO:0007669"/>
    <property type="project" value="UniProtKB-SubCell"/>
</dbReference>
<dbReference type="InterPro" id="IPR009003">
    <property type="entry name" value="Peptidase_S1_PA"/>
</dbReference>
<gene>
    <name evidence="12" type="primary">Dwil\GK20134</name>
    <name evidence="12" type="ORF">Dwil_GK20134</name>
</gene>
<dbReference type="eggNOG" id="ENOG502TCTP">
    <property type="taxonomic scope" value="Eukaryota"/>
</dbReference>
<feature type="transmembrane region" description="Helical" evidence="9">
    <location>
        <begin position="257"/>
        <end position="274"/>
    </location>
</feature>
<sequence>MQPNEHIRKIVKILIFAFLCTEMQTTFTQRSVAQKRGIGSDSAVSYQASIRLLADEKDYFGKGHICSGALVAPAVVISTSECVYNSNTKAYYHPSELRVIMGSSQRFAPSIHGIISGVTHIYEPPKDMAIAILMLDRDIPADHPQIKPISLVDAWSKPTNYGQVLVSTWGSDAKNRAVHELITVKTETNLDTCHKIGICVYLNPSVHIEIGAPMLGSNGKLAGLKSSQTQKMFINVASHVDWIQNMIGDGTNQNSCIWGIMGLIVFTGYVLVVSHKR</sequence>
<dbReference type="InterPro" id="IPR050430">
    <property type="entry name" value="Peptidase_S1"/>
</dbReference>
<dbReference type="HOGENOM" id="CLU_1090985_0_0_1"/>
<dbReference type="PROSITE" id="PS50240">
    <property type="entry name" value="TRYPSIN_DOM"/>
    <property type="match status" value="1"/>
</dbReference>
<dbReference type="FunCoup" id="B4MTC7">
    <property type="interactions" value="5"/>
</dbReference>
<evidence type="ECO:0000256" key="10">
    <source>
        <dbReference type="SAM" id="SignalP"/>
    </source>
</evidence>
<evidence type="ECO:0000256" key="5">
    <source>
        <dbReference type="ARBA" id="ARBA00022825"/>
    </source>
</evidence>
<dbReference type="InParanoid" id="B4MTC7"/>
<evidence type="ECO:0000256" key="4">
    <source>
        <dbReference type="ARBA" id="ARBA00022801"/>
    </source>
</evidence>
<dbReference type="EMBL" id="CH963851">
    <property type="protein sequence ID" value="EDW75366.2"/>
    <property type="molecule type" value="Genomic_DNA"/>
</dbReference>
<keyword evidence="13" id="KW-1185">Reference proteome</keyword>
<feature type="chain" id="PRO_5006458034" description="trypsin" evidence="10">
    <location>
        <begin position="26"/>
        <end position="277"/>
    </location>
</feature>
<evidence type="ECO:0000256" key="2">
    <source>
        <dbReference type="ARBA" id="ARBA00022670"/>
    </source>
</evidence>
<evidence type="ECO:0000313" key="12">
    <source>
        <dbReference type="EMBL" id="EDW75366.2"/>
    </source>
</evidence>
<evidence type="ECO:0000256" key="3">
    <source>
        <dbReference type="ARBA" id="ARBA00022729"/>
    </source>
</evidence>
<dbReference type="SMART" id="SM00020">
    <property type="entry name" value="Tryp_SPc"/>
    <property type="match status" value="1"/>
</dbReference>
<dbReference type="Pfam" id="PF00089">
    <property type="entry name" value="Trypsin"/>
    <property type="match status" value="1"/>
</dbReference>
<keyword evidence="3 10" id="KW-0732">Signal</keyword>
<organism evidence="12 13">
    <name type="scientific">Drosophila willistoni</name>
    <name type="common">Fruit fly</name>
    <dbReference type="NCBI Taxonomy" id="7260"/>
    <lineage>
        <taxon>Eukaryota</taxon>
        <taxon>Metazoa</taxon>
        <taxon>Ecdysozoa</taxon>
        <taxon>Arthropoda</taxon>
        <taxon>Hexapoda</taxon>
        <taxon>Insecta</taxon>
        <taxon>Pterygota</taxon>
        <taxon>Neoptera</taxon>
        <taxon>Endopterygota</taxon>
        <taxon>Diptera</taxon>
        <taxon>Brachycera</taxon>
        <taxon>Muscomorpha</taxon>
        <taxon>Ephydroidea</taxon>
        <taxon>Drosophilidae</taxon>
        <taxon>Drosophila</taxon>
        <taxon>Sophophora</taxon>
    </lineage>
</organism>
<dbReference type="Gene3D" id="2.40.10.10">
    <property type="entry name" value="Trypsin-like serine proteases"/>
    <property type="match status" value="1"/>
</dbReference>
<evidence type="ECO:0000313" key="13">
    <source>
        <dbReference type="Proteomes" id="UP000007798"/>
    </source>
</evidence>
<dbReference type="OrthoDB" id="8033859at2759"/>
<keyword evidence="5" id="KW-0720">Serine protease</keyword>
<dbReference type="InterPro" id="IPR001254">
    <property type="entry name" value="Trypsin_dom"/>
</dbReference>
<evidence type="ECO:0000256" key="1">
    <source>
        <dbReference type="ARBA" id="ARBA00004239"/>
    </source>
</evidence>
<feature type="signal peptide" evidence="10">
    <location>
        <begin position="1"/>
        <end position="25"/>
    </location>
</feature>
<dbReference type="EC" id="3.4.21.4" evidence="8"/>
<dbReference type="GO" id="GO:0004252">
    <property type="term" value="F:serine-type endopeptidase activity"/>
    <property type="evidence" value="ECO:0007669"/>
    <property type="project" value="UniProtKB-EC"/>
</dbReference>
<dbReference type="Proteomes" id="UP000007798">
    <property type="component" value="Unassembled WGS sequence"/>
</dbReference>
<keyword evidence="9" id="KW-0472">Membrane</keyword>
<evidence type="ECO:0000256" key="8">
    <source>
        <dbReference type="ARBA" id="ARBA00038868"/>
    </source>
</evidence>
<dbReference type="PANTHER" id="PTHR24276:SF91">
    <property type="entry name" value="AT26814P-RELATED"/>
    <property type="match status" value="1"/>
</dbReference>